<dbReference type="AlphaFoldDB" id="A0A346GDT6"/>
<gene>
    <name evidence="1" type="ORF">DS732_03110</name>
</gene>
<name>A0A346GDT6_ECOLX</name>
<proteinExistence type="predicted"/>
<dbReference type="EMBL" id="CP031546">
    <property type="protein sequence ID" value="AXO05432.1"/>
    <property type="molecule type" value="Genomic_DNA"/>
</dbReference>
<evidence type="ECO:0000313" key="1">
    <source>
        <dbReference type="EMBL" id="AXO05432.1"/>
    </source>
</evidence>
<evidence type="ECO:0000313" key="2">
    <source>
        <dbReference type="Proteomes" id="UP000256244"/>
    </source>
</evidence>
<protein>
    <submittedName>
        <fullName evidence="1">Ead/Ea22-like family protein</fullName>
    </submittedName>
</protein>
<dbReference type="Pfam" id="PF13935">
    <property type="entry name" value="Ead_Ea22"/>
    <property type="match status" value="1"/>
</dbReference>
<reference evidence="1 2" key="1">
    <citation type="submission" date="2018-08" db="EMBL/GenBank/DDBJ databases">
        <title>Complete genome sequencing and genomic characterization of five Escherichia coli strains co-producing MCR-1 and ESBLs from different origins in China.</title>
        <authorList>
            <person name="Bai L."/>
        </authorList>
    </citation>
    <scope>NUCLEOTIDE SEQUENCE [LARGE SCALE GENOMIC DNA]</scope>
    <source>
        <strain evidence="2">cq9</strain>
    </source>
</reference>
<sequence>MSEINYQALREAAQNYQSTLAWYEATTDNPNAERDCSEAVAAFKRQIRHQEMDIIAELLEELETKDNRIAELEKIATDYALKFQKAQDALKYAALLHSRTAQQTNNFAVLLPDISEYFINNVFQPLRYERDVERAIIKAGGKALWQEKHKERTHQLSDVNSGWLCPLTEDKKNT</sequence>
<organism evidence="1 2">
    <name type="scientific">Escherichia coli</name>
    <dbReference type="NCBI Taxonomy" id="562"/>
    <lineage>
        <taxon>Bacteria</taxon>
        <taxon>Pseudomonadati</taxon>
        <taxon>Pseudomonadota</taxon>
        <taxon>Gammaproteobacteria</taxon>
        <taxon>Enterobacterales</taxon>
        <taxon>Enterobacteriaceae</taxon>
        <taxon>Escherichia</taxon>
    </lineage>
</organism>
<accession>A0A346GDT6</accession>
<dbReference type="Proteomes" id="UP000256244">
    <property type="component" value="Chromosome"/>
</dbReference>
<dbReference type="InterPro" id="IPR025153">
    <property type="entry name" value="Ead_Ea22"/>
</dbReference>
<dbReference type="RefSeq" id="WP_048231033.1">
    <property type="nucleotide sequence ID" value="NZ_BFNR01000070.1"/>
</dbReference>